<evidence type="ECO:0000256" key="2">
    <source>
        <dbReference type="ARBA" id="ARBA00022801"/>
    </source>
</evidence>
<dbReference type="GO" id="GO:0030245">
    <property type="term" value="P:cellulose catabolic process"/>
    <property type="evidence" value="ECO:0007669"/>
    <property type="project" value="UniProtKB-KW"/>
</dbReference>
<dbReference type="Gene3D" id="3.20.20.80">
    <property type="entry name" value="Glycosidases"/>
    <property type="match status" value="1"/>
</dbReference>
<proteinExistence type="inferred from homology"/>
<evidence type="ECO:0000256" key="4">
    <source>
        <dbReference type="ARBA" id="ARBA00023277"/>
    </source>
</evidence>
<dbReference type="EMBL" id="VUNS01000017">
    <property type="protein sequence ID" value="MST98297.1"/>
    <property type="molecule type" value="Genomic_DNA"/>
</dbReference>
<keyword evidence="6" id="KW-0624">Polysaccharide degradation</keyword>
<dbReference type="Gene3D" id="2.60.120.260">
    <property type="entry name" value="Galactose-binding domain-like"/>
    <property type="match status" value="1"/>
</dbReference>
<evidence type="ECO:0000313" key="11">
    <source>
        <dbReference type="Proteomes" id="UP000435649"/>
    </source>
</evidence>
<evidence type="ECO:0000313" key="10">
    <source>
        <dbReference type="EMBL" id="MST98297.1"/>
    </source>
</evidence>
<evidence type="ECO:0000256" key="8">
    <source>
        <dbReference type="SAM" id="SignalP"/>
    </source>
</evidence>
<name>A0A844G3K8_9BACT</name>
<reference evidence="10 11" key="1">
    <citation type="submission" date="2019-08" db="EMBL/GenBank/DDBJ databases">
        <title>In-depth cultivation of the pig gut microbiome towards novel bacterial diversity and tailored functional studies.</title>
        <authorList>
            <person name="Wylensek D."/>
            <person name="Hitch T.C.A."/>
            <person name="Clavel T."/>
        </authorList>
    </citation>
    <scope>NUCLEOTIDE SEQUENCE [LARGE SCALE GENOMIC DNA]</scope>
    <source>
        <strain evidence="10 11">BBE-744-WT-12</strain>
    </source>
</reference>
<dbReference type="GO" id="GO:0008422">
    <property type="term" value="F:beta-glucosidase activity"/>
    <property type="evidence" value="ECO:0007669"/>
    <property type="project" value="TreeGrafter"/>
</dbReference>
<dbReference type="PANTHER" id="PTHR31297:SF41">
    <property type="entry name" value="ENDOGLUCANASE, PUTATIVE (AFU_ORTHOLOGUE AFUA_5G01830)-RELATED"/>
    <property type="match status" value="1"/>
</dbReference>
<dbReference type="Pfam" id="PF00150">
    <property type="entry name" value="Cellulase"/>
    <property type="match status" value="1"/>
</dbReference>
<dbReference type="Proteomes" id="UP000435649">
    <property type="component" value="Unassembled WGS sequence"/>
</dbReference>
<sequence length="501" mass="57124">MKLSRICMMLFLVAACTACAAETLKPAWSPGRYGTIRDGILRIAVPPGPDQSAMNCSEAEIDLAPYRGKGVFTFSIRLRADGVSKPRRNWNGVKFMFRFRDKSGGEFYRNVSGLAGTFDWRESHFIASVPETAAEGTLMLGLQDSCGTVEFDLNSLQLSPVFPKPESNYRIDYPERVAKTPPLRGVMSPTRSITEDDLAVLQKWGANLVRYQICRNWGKSGTEQDLAEYDSWLNGKLDHLEWLLTLAPKYGLRFVIDLHTPPGGRDAGKNLVMFSDKKYADHFVEVWRRIAGRFKGNPSVWAYDLVNEPVQNGPARYDYWNIQRMAAEAVRRIDPDTPIMIESNEWDSPSAFAYLPPLEMDNVIYQVHMYVPGQFTHQFVHNAFGEQGSKNFIRYPGRTGGEMWDKAMLKKSLQPVRDFQLRHNARIYVGEFSAVAWAPGAADYIRDCIEIFEEYGWDWSYHAFREWDGWSVEHEGLPGKLVPSAGNDRKQVLLEAFRKKR</sequence>
<organism evidence="10 11">
    <name type="scientific">Victivallis lenta</name>
    <dbReference type="NCBI Taxonomy" id="2606640"/>
    <lineage>
        <taxon>Bacteria</taxon>
        <taxon>Pseudomonadati</taxon>
        <taxon>Lentisphaerota</taxon>
        <taxon>Lentisphaeria</taxon>
        <taxon>Victivallales</taxon>
        <taxon>Victivallaceae</taxon>
        <taxon>Victivallis</taxon>
    </lineage>
</organism>
<dbReference type="InterPro" id="IPR017853">
    <property type="entry name" value="GH"/>
</dbReference>
<comment type="caution">
    <text evidence="10">The sequence shown here is derived from an EMBL/GenBank/DDBJ whole genome shotgun (WGS) entry which is preliminary data.</text>
</comment>
<protein>
    <submittedName>
        <fullName evidence="10">Glycoside hydrolase family 5 protein</fullName>
    </submittedName>
</protein>
<evidence type="ECO:0000256" key="5">
    <source>
        <dbReference type="ARBA" id="ARBA00023295"/>
    </source>
</evidence>
<keyword evidence="5 7" id="KW-0326">Glycosidase</keyword>
<dbReference type="AlphaFoldDB" id="A0A844G3K8"/>
<feature type="signal peptide" evidence="8">
    <location>
        <begin position="1"/>
        <end position="20"/>
    </location>
</feature>
<evidence type="ECO:0000256" key="6">
    <source>
        <dbReference type="ARBA" id="ARBA00023326"/>
    </source>
</evidence>
<evidence type="ECO:0000256" key="7">
    <source>
        <dbReference type="RuleBase" id="RU361153"/>
    </source>
</evidence>
<accession>A0A844G3K8</accession>
<feature type="chain" id="PRO_5032703333" evidence="8">
    <location>
        <begin position="21"/>
        <end position="501"/>
    </location>
</feature>
<dbReference type="GO" id="GO:0005576">
    <property type="term" value="C:extracellular region"/>
    <property type="evidence" value="ECO:0007669"/>
    <property type="project" value="TreeGrafter"/>
</dbReference>
<dbReference type="PANTHER" id="PTHR31297">
    <property type="entry name" value="GLUCAN ENDO-1,6-BETA-GLUCOSIDASE B"/>
    <property type="match status" value="1"/>
</dbReference>
<feature type="domain" description="Glycoside hydrolase family 5" evidence="9">
    <location>
        <begin position="193"/>
        <end position="462"/>
    </location>
</feature>
<keyword evidence="2 7" id="KW-0378">Hydrolase</keyword>
<dbReference type="InterPro" id="IPR050386">
    <property type="entry name" value="Glycosyl_hydrolase_5"/>
</dbReference>
<comment type="similarity">
    <text evidence="1 7">Belongs to the glycosyl hydrolase 5 (cellulase A) family.</text>
</comment>
<dbReference type="GO" id="GO:0009986">
    <property type="term" value="C:cell surface"/>
    <property type="evidence" value="ECO:0007669"/>
    <property type="project" value="TreeGrafter"/>
</dbReference>
<keyword evidence="4" id="KW-0119">Carbohydrate metabolism</keyword>
<keyword evidence="11" id="KW-1185">Reference proteome</keyword>
<dbReference type="InterPro" id="IPR001547">
    <property type="entry name" value="Glyco_hydro_5"/>
</dbReference>
<evidence type="ECO:0000256" key="3">
    <source>
        <dbReference type="ARBA" id="ARBA00023001"/>
    </source>
</evidence>
<keyword evidence="8" id="KW-0732">Signal</keyword>
<gene>
    <name evidence="10" type="ORF">FYJ85_14740</name>
</gene>
<dbReference type="SUPFAM" id="SSF51445">
    <property type="entry name" value="(Trans)glycosidases"/>
    <property type="match status" value="1"/>
</dbReference>
<dbReference type="PROSITE" id="PS51257">
    <property type="entry name" value="PROKAR_LIPOPROTEIN"/>
    <property type="match status" value="1"/>
</dbReference>
<dbReference type="RefSeq" id="WP_154419353.1">
    <property type="nucleotide sequence ID" value="NZ_VUNS01000017.1"/>
</dbReference>
<keyword evidence="3" id="KW-0136">Cellulose degradation</keyword>
<evidence type="ECO:0000256" key="1">
    <source>
        <dbReference type="ARBA" id="ARBA00005641"/>
    </source>
</evidence>
<evidence type="ECO:0000259" key="9">
    <source>
        <dbReference type="Pfam" id="PF00150"/>
    </source>
</evidence>